<protein>
    <submittedName>
        <fullName evidence="1">Uncharacterized protein</fullName>
    </submittedName>
</protein>
<evidence type="ECO:0000313" key="1">
    <source>
        <dbReference type="EMBL" id="KAJ8125527.1"/>
    </source>
</evidence>
<accession>A0ACC2JDB9</accession>
<dbReference type="EMBL" id="JAPUUL010002312">
    <property type="protein sequence ID" value="KAJ8125527.1"/>
    <property type="molecule type" value="Genomic_DNA"/>
</dbReference>
<name>A0ACC2JDB9_9PEZI</name>
<proteinExistence type="predicted"/>
<dbReference type="Proteomes" id="UP001153332">
    <property type="component" value="Unassembled WGS sequence"/>
</dbReference>
<reference evidence="1" key="1">
    <citation type="submission" date="2022-12" db="EMBL/GenBank/DDBJ databases">
        <title>Genome Sequence of Lasiodiplodia mahajangana.</title>
        <authorList>
            <person name="Buettner E."/>
        </authorList>
    </citation>
    <scope>NUCLEOTIDE SEQUENCE</scope>
    <source>
        <strain evidence="1">VT137</strain>
    </source>
</reference>
<organism evidence="1 2">
    <name type="scientific">Lasiodiplodia mahajangana</name>
    <dbReference type="NCBI Taxonomy" id="1108764"/>
    <lineage>
        <taxon>Eukaryota</taxon>
        <taxon>Fungi</taxon>
        <taxon>Dikarya</taxon>
        <taxon>Ascomycota</taxon>
        <taxon>Pezizomycotina</taxon>
        <taxon>Dothideomycetes</taxon>
        <taxon>Dothideomycetes incertae sedis</taxon>
        <taxon>Botryosphaeriales</taxon>
        <taxon>Botryosphaeriaceae</taxon>
        <taxon>Lasiodiplodia</taxon>
    </lineage>
</organism>
<keyword evidence="2" id="KW-1185">Reference proteome</keyword>
<sequence length="220" mass="24295">MTSPLRKVLLVGATGQQGSAVLNELSHLATSSPSTFPKLKILALTRKASSKNAQALVPTYGKTLDLEVVEGDTKNPAPIFAAHKDIDTVFSYTNPPVAEEESQAMSLITTAAEKGVKHFVFSSVERGGDEKSWKNPTDVPHFITKHNIELHLRKTCTEHPTMKFTILRPVAFMDNLNPTSVTDTRAWNRLWTCDGRCVGNPAKDQKTAGHQRAGHRRLRR</sequence>
<gene>
    <name evidence="1" type="ORF">O1611_g8110</name>
</gene>
<comment type="caution">
    <text evidence="1">The sequence shown here is derived from an EMBL/GenBank/DDBJ whole genome shotgun (WGS) entry which is preliminary data.</text>
</comment>
<evidence type="ECO:0000313" key="2">
    <source>
        <dbReference type="Proteomes" id="UP001153332"/>
    </source>
</evidence>